<feature type="domain" description="DUF3669" evidence="2">
    <location>
        <begin position="212"/>
        <end position="274"/>
    </location>
</feature>
<accession>A0A1V8SG17</accession>
<keyword evidence="4" id="KW-1185">Reference proteome</keyword>
<feature type="compositionally biased region" description="Basic and acidic residues" evidence="1">
    <location>
        <begin position="314"/>
        <end position="324"/>
    </location>
</feature>
<proteinExistence type="predicted"/>
<evidence type="ECO:0000259" key="2">
    <source>
        <dbReference type="Pfam" id="PF12417"/>
    </source>
</evidence>
<dbReference type="Pfam" id="PF12417">
    <property type="entry name" value="DUF3669"/>
    <property type="match status" value="1"/>
</dbReference>
<protein>
    <recommendedName>
        <fullName evidence="2">DUF3669 domain-containing protein</fullName>
    </recommendedName>
</protein>
<evidence type="ECO:0000256" key="1">
    <source>
        <dbReference type="SAM" id="MobiDB-lite"/>
    </source>
</evidence>
<evidence type="ECO:0000313" key="3">
    <source>
        <dbReference type="EMBL" id="OQN98102.1"/>
    </source>
</evidence>
<dbReference type="InterPro" id="IPR022137">
    <property type="entry name" value="Znf_prot_DUF3669"/>
</dbReference>
<evidence type="ECO:0000313" key="4">
    <source>
        <dbReference type="Proteomes" id="UP000192596"/>
    </source>
</evidence>
<organism evidence="3 4">
    <name type="scientific">Cryoendolithus antarcticus</name>
    <dbReference type="NCBI Taxonomy" id="1507870"/>
    <lineage>
        <taxon>Eukaryota</taxon>
        <taxon>Fungi</taxon>
        <taxon>Dikarya</taxon>
        <taxon>Ascomycota</taxon>
        <taxon>Pezizomycotina</taxon>
        <taxon>Dothideomycetes</taxon>
        <taxon>Dothideomycetidae</taxon>
        <taxon>Cladosporiales</taxon>
        <taxon>Cladosporiaceae</taxon>
        <taxon>Cryoendolithus</taxon>
    </lineage>
</organism>
<dbReference type="Proteomes" id="UP000192596">
    <property type="component" value="Unassembled WGS sequence"/>
</dbReference>
<dbReference type="OrthoDB" id="2993351at2759"/>
<feature type="region of interest" description="Disordered" evidence="1">
    <location>
        <begin position="289"/>
        <end position="324"/>
    </location>
</feature>
<sequence length="324" mass="36247">METAPHSIFRQIGKGACGSVCAADRPGVASAMKRGDNNQARSVTHDSAMHILVEASLSSVRDHHSHLAPRLNIPAHRELITAEDTQWWQARSHRFPESYEHCSTLITERILPFGKAPRYKAIDRFCIPGSRDEIKASRTNEDCLLRCYMGRRKDRLGSPSPFFSLRNKPVQIHQLEGLGLPVVQYAETMADALAVLEGEEAWESEVLGRHRLWLLDFDCAKPMSMDEAGIEQAARAFYRNDPYYPRPDGTNEADDKLWGILVKRFLEASEKVLGVSELPGKMVSMLEQVGKGEGEDQGESPGGGGRSRIVIDVYTKDDQQQPVY</sequence>
<dbReference type="PANTHER" id="PTHR40780">
    <property type="entry name" value="DUF3669 DOMAIN-CONTAINING PROTEIN"/>
    <property type="match status" value="1"/>
</dbReference>
<comment type="caution">
    <text evidence="3">The sequence shown here is derived from an EMBL/GenBank/DDBJ whole genome shotgun (WGS) entry which is preliminary data.</text>
</comment>
<reference evidence="4" key="1">
    <citation type="submission" date="2017-03" db="EMBL/GenBank/DDBJ databases">
        <title>Genomes of endolithic fungi from Antarctica.</title>
        <authorList>
            <person name="Coleine C."/>
            <person name="Masonjones S."/>
            <person name="Stajich J.E."/>
        </authorList>
    </citation>
    <scope>NUCLEOTIDE SEQUENCE [LARGE SCALE GENOMIC DNA]</scope>
    <source>
        <strain evidence="4">CCFEE 5527</strain>
    </source>
</reference>
<dbReference type="AlphaFoldDB" id="A0A1V8SG17"/>
<name>A0A1V8SG17_9PEZI</name>
<dbReference type="PANTHER" id="PTHR40780:SF3">
    <property type="entry name" value="DUF3669 DOMAIN-CONTAINING PROTEIN"/>
    <property type="match status" value="1"/>
</dbReference>
<dbReference type="InParanoid" id="A0A1V8SG17"/>
<dbReference type="EMBL" id="NAJO01000048">
    <property type="protein sequence ID" value="OQN98102.1"/>
    <property type="molecule type" value="Genomic_DNA"/>
</dbReference>
<gene>
    <name evidence="3" type="ORF">B0A48_15934</name>
</gene>